<keyword evidence="1 3" id="KW-0732">Signal</keyword>
<feature type="domain" description="Secretion system C-terminal sorting" evidence="4">
    <location>
        <begin position="895"/>
        <end position="967"/>
    </location>
</feature>
<evidence type="ECO:0000313" key="5">
    <source>
        <dbReference type="EMBL" id="MDN3723828.1"/>
    </source>
</evidence>
<dbReference type="InterPro" id="IPR026444">
    <property type="entry name" value="Secre_tail"/>
</dbReference>
<dbReference type="Gene3D" id="2.130.10.130">
    <property type="entry name" value="Integrin alpha, N-terminal"/>
    <property type="match status" value="2"/>
</dbReference>
<dbReference type="Proteomes" id="UP001244787">
    <property type="component" value="Unassembled WGS sequence"/>
</dbReference>
<dbReference type="InterPro" id="IPR028974">
    <property type="entry name" value="TSP_type-3_rpt"/>
</dbReference>
<keyword evidence="6" id="KW-1185">Reference proteome</keyword>
<dbReference type="PANTHER" id="PTHR46580">
    <property type="entry name" value="SENSOR KINASE-RELATED"/>
    <property type="match status" value="1"/>
</dbReference>
<comment type="caution">
    <text evidence="5">The sequence shown here is derived from an EMBL/GenBank/DDBJ whole genome shotgun (WGS) entry which is preliminary data.</text>
</comment>
<dbReference type="NCBIfam" id="TIGR04183">
    <property type="entry name" value="Por_Secre_tail"/>
    <property type="match status" value="1"/>
</dbReference>
<protein>
    <submittedName>
        <fullName evidence="5">T9SS type A sorting domain-containing protein</fullName>
    </submittedName>
</protein>
<feature type="signal peptide" evidence="3">
    <location>
        <begin position="1"/>
        <end position="19"/>
    </location>
</feature>
<dbReference type="RefSeq" id="WP_290253915.1">
    <property type="nucleotide sequence ID" value="NZ_JAUGQQ010000002.1"/>
</dbReference>
<proteinExistence type="predicted"/>
<evidence type="ECO:0000259" key="4">
    <source>
        <dbReference type="Pfam" id="PF18962"/>
    </source>
</evidence>
<organism evidence="5 6">
    <name type="scientific">Aequorivita aurantiaca</name>
    <dbReference type="NCBI Taxonomy" id="3053356"/>
    <lineage>
        <taxon>Bacteria</taxon>
        <taxon>Pseudomonadati</taxon>
        <taxon>Bacteroidota</taxon>
        <taxon>Flavobacteriia</taxon>
        <taxon>Flavobacteriales</taxon>
        <taxon>Flavobacteriaceae</taxon>
        <taxon>Aequorivita</taxon>
    </lineage>
</organism>
<dbReference type="Pfam" id="PF13517">
    <property type="entry name" value="FG-GAP_3"/>
    <property type="match status" value="4"/>
</dbReference>
<evidence type="ECO:0000256" key="3">
    <source>
        <dbReference type="SAM" id="SignalP"/>
    </source>
</evidence>
<gene>
    <name evidence="5" type="ORF">QRD02_05500</name>
</gene>
<sequence>MVRIFIVIVVFCYSLNSTAQFDYSQRETINDYNAVEFYEHGDIDGNGTIDQVVGQSPFCDYTTYEIYWASNLGEGIFGKKQSIYQFQSGFYDTAQLKALQIHDFDNDGDQDFITVNSYHKENVPPNFDADYYVINFFRSNGNGTFESPVEIFSYDYYFESRSYNDMVVFDIDQDSDLDILISVYNRIYRINNIGNGNFSVVNPSQFTGMESVNLEIADFNNDGYTDVVMNSDQQSGGEWILRLLKNVNGSLEGGSPMYKHPIVSRGYMQIMDVDGDGFMDVLVNNSPNNLRRPFVYLNNGSSDFYNLFGSRTDLIFTNAIPDLNNQYFISDLDGDGDDDILCSATDNFFPESTRKLINNGNLNFTQVPLIEGYTQSIPFSGNNIFQDFDNDGFADIFHVASAKLWLKNEGSSNYSIGNIINPSGFYGVNPNNFSKQNFRDVDGDGDKDIIANSGGRMFYNENDGSGNFVSTSLFSKTFISYQHKIADLNNDGILDIVHNANNHLLVTMRYANGSEVTSEISEYVEDVLTFDYDNDGDIDIATTSNDVIWINDGNGVFVENEFQSYMVFSNYEYEDINNDNFVDFLSIQSGNLYLNLSTGPYQYSPYLILENVNQSPICQKFTDYNLDGKKDIIYTNYNGTTNEADIYIQYYLGGVDFSNPEIITSFTSIYGENIFFEDLNQDSLMDLLVTSENYGNLEFVKYMIQDESGNFSPLETIFLINETCATGIEPIPVFEDLNNDMIKELVVVNFQGMFLLQNNFDINPLTQDYDEDGVFNVDEDLNNNGNPDDDDTDGDGIPNYLDTDDDGDTVETIDEITGIGAGVAPGYIYIDTDGDNIENYLDNDDDGDGTLTIDEDYNNNGSPIDDDTNANGIPDFLDDEVSLAVNFLTFEDLHIFPNPTSESFTIQATKLNSEVTISLYDIQGKLLRTEKMLPQNGRITMEISSFEQGIYLIKISSEGNSVVKKLIKN</sequence>
<dbReference type="Gene3D" id="4.10.1080.10">
    <property type="entry name" value="TSP type-3 repeat"/>
    <property type="match status" value="1"/>
</dbReference>
<dbReference type="InterPro" id="IPR013517">
    <property type="entry name" value="FG-GAP"/>
</dbReference>
<accession>A0ABT8DF62</accession>
<dbReference type="EMBL" id="JAUGQQ010000002">
    <property type="protein sequence ID" value="MDN3723828.1"/>
    <property type="molecule type" value="Genomic_DNA"/>
</dbReference>
<dbReference type="Pfam" id="PF18962">
    <property type="entry name" value="Por_Secre_tail"/>
    <property type="match status" value="1"/>
</dbReference>
<feature type="region of interest" description="Disordered" evidence="2">
    <location>
        <begin position="775"/>
        <end position="807"/>
    </location>
</feature>
<dbReference type="InterPro" id="IPR028994">
    <property type="entry name" value="Integrin_alpha_N"/>
</dbReference>
<evidence type="ECO:0000256" key="2">
    <source>
        <dbReference type="SAM" id="MobiDB-lite"/>
    </source>
</evidence>
<dbReference type="PANTHER" id="PTHR46580:SF4">
    <property type="entry name" value="ATP_GTP-BINDING PROTEIN"/>
    <property type="match status" value="1"/>
</dbReference>
<evidence type="ECO:0000313" key="6">
    <source>
        <dbReference type="Proteomes" id="UP001244787"/>
    </source>
</evidence>
<evidence type="ECO:0000256" key="1">
    <source>
        <dbReference type="ARBA" id="ARBA00022729"/>
    </source>
</evidence>
<feature type="compositionally biased region" description="Acidic residues" evidence="2">
    <location>
        <begin position="775"/>
        <end position="794"/>
    </location>
</feature>
<reference evidence="5 6" key="1">
    <citation type="submission" date="2023-06" db="EMBL/GenBank/DDBJ databases">
        <authorList>
            <person name="Ye Y.-Q."/>
            <person name="Du Z.-J."/>
        </authorList>
    </citation>
    <scope>NUCLEOTIDE SEQUENCE [LARGE SCALE GENOMIC DNA]</scope>
    <source>
        <strain evidence="5 6">SDUM287046</strain>
    </source>
</reference>
<name>A0ABT8DF62_9FLAO</name>
<feature type="chain" id="PRO_5045211318" evidence="3">
    <location>
        <begin position="20"/>
        <end position="969"/>
    </location>
</feature>
<dbReference type="SUPFAM" id="SSF69318">
    <property type="entry name" value="Integrin alpha N-terminal domain"/>
    <property type="match status" value="3"/>
</dbReference>